<feature type="compositionally biased region" description="Polar residues" evidence="1">
    <location>
        <begin position="15"/>
        <end position="25"/>
    </location>
</feature>
<gene>
    <name evidence="3" type="primary">20347545</name>
    <name evidence="2" type="ORF">GGTG_07087</name>
</gene>
<dbReference type="RefSeq" id="XP_009223175.1">
    <property type="nucleotide sequence ID" value="XM_009224911.1"/>
</dbReference>
<name>J3P0P2_GAET3</name>
<feature type="region of interest" description="Disordered" evidence="1">
    <location>
        <begin position="1"/>
        <end position="93"/>
    </location>
</feature>
<proteinExistence type="predicted"/>
<dbReference type="GeneID" id="20347545"/>
<evidence type="ECO:0000313" key="4">
    <source>
        <dbReference type="Proteomes" id="UP000006039"/>
    </source>
</evidence>
<feature type="compositionally biased region" description="Low complexity" evidence="1">
    <location>
        <begin position="26"/>
        <end position="62"/>
    </location>
</feature>
<reference evidence="4" key="1">
    <citation type="submission" date="2010-07" db="EMBL/GenBank/DDBJ databases">
        <title>The genome sequence of Gaeumannomyces graminis var. tritici strain R3-111a-1.</title>
        <authorList>
            <consortium name="The Broad Institute Genome Sequencing Platform"/>
            <person name="Ma L.-J."/>
            <person name="Dead R."/>
            <person name="Young S."/>
            <person name="Zeng Q."/>
            <person name="Koehrsen M."/>
            <person name="Alvarado L."/>
            <person name="Berlin A."/>
            <person name="Chapman S.B."/>
            <person name="Chen Z."/>
            <person name="Freedman E."/>
            <person name="Gellesch M."/>
            <person name="Goldberg J."/>
            <person name="Griggs A."/>
            <person name="Gujja S."/>
            <person name="Heilman E.R."/>
            <person name="Heiman D."/>
            <person name="Hepburn T."/>
            <person name="Howarth C."/>
            <person name="Jen D."/>
            <person name="Larson L."/>
            <person name="Mehta T."/>
            <person name="Neiman D."/>
            <person name="Pearson M."/>
            <person name="Roberts A."/>
            <person name="Saif S."/>
            <person name="Shea T."/>
            <person name="Shenoy N."/>
            <person name="Sisk P."/>
            <person name="Stolte C."/>
            <person name="Sykes S."/>
            <person name="Walk T."/>
            <person name="White J."/>
            <person name="Yandava C."/>
            <person name="Haas B."/>
            <person name="Nusbaum C."/>
            <person name="Birren B."/>
        </authorList>
    </citation>
    <scope>NUCLEOTIDE SEQUENCE [LARGE SCALE GENOMIC DNA]</scope>
    <source>
        <strain evidence="4">R3-111a-1</strain>
    </source>
</reference>
<dbReference type="EnsemblFungi" id="EJT77175">
    <property type="protein sequence ID" value="EJT77175"/>
    <property type="gene ID" value="GGTG_07087"/>
</dbReference>
<reference evidence="2" key="3">
    <citation type="submission" date="2010-09" db="EMBL/GenBank/DDBJ databases">
        <title>Annotation of Gaeumannomyces graminis var. tritici R3-111a-1.</title>
        <authorList>
            <consortium name="The Broad Institute Genome Sequencing Platform"/>
            <person name="Ma L.-J."/>
            <person name="Dead R."/>
            <person name="Young S.K."/>
            <person name="Zeng Q."/>
            <person name="Gargeya S."/>
            <person name="Fitzgerald M."/>
            <person name="Haas B."/>
            <person name="Abouelleil A."/>
            <person name="Alvarado L."/>
            <person name="Arachchi H.M."/>
            <person name="Berlin A."/>
            <person name="Brown A."/>
            <person name="Chapman S.B."/>
            <person name="Chen Z."/>
            <person name="Dunbar C."/>
            <person name="Freedman E."/>
            <person name="Gearin G."/>
            <person name="Gellesch M."/>
            <person name="Goldberg J."/>
            <person name="Griggs A."/>
            <person name="Gujja S."/>
            <person name="Heiman D."/>
            <person name="Howarth C."/>
            <person name="Larson L."/>
            <person name="Lui A."/>
            <person name="MacDonald P.J.P."/>
            <person name="Mehta T."/>
            <person name="Montmayeur A."/>
            <person name="Murphy C."/>
            <person name="Neiman D."/>
            <person name="Pearson M."/>
            <person name="Priest M."/>
            <person name="Roberts A."/>
            <person name="Saif S."/>
            <person name="Shea T."/>
            <person name="Shenoy N."/>
            <person name="Sisk P."/>
            <person name="Stolte C."/>
            <person name="Sykes S."/>
            <person name="Yandava C."/>
            <person name="Wortman J."/>
            <person name="Nusbaum C."/>
            <person name="Birren B."/>
        </authorList>
    </citation>
    <scope>NUCLEOTIDE SEQUENCE</scope>
    <source>
        <strain evidence="2">R3-111a-1</strain>
    </source>
</reference>
<dbReference type="Proteomes" id="UP000006039">
    <property type="component" value="Unassembled WGS sequence"/>
</dbReference>
<evidence type="ECO:0000313" key="3">
    <source>
        <dbReference type="EnsemblFungi" id="EJT77175"/>
    </source>
</evidence>
<evidence type="ECO:0000313" key="2">
    <source>
        <dbReference type="EMBL" id="EJT77175.1"/>
    </source>
</evidence>
<dbReference type="eggNOG" id="ENOG502RMPU">
    <property type="taxonomic scope" value="Eukaryota"/>
</dbReference>
<dbReference type="HOGENOM" id="CLU_180977_0_0_1"/>
<reference evidence="3" key="4">
    <citation type="journal article" date="2015" name="G3 (Bethesda)">
        <title>Genome sequences of three phytopathogenic species of the Magnaporthaceae family of fungi.</title>
        <authorList>
            <person name="Okagaki L.H."/>
            <person name="Nunes C.C."/>
            <person name="Sailsbery J."/>
            <person name="Clay B."/>
            <person name="Brown D."/>
            <person name="John T."/>
            <person name="Oh Y."/>
            <person name="Young N."/>
            <person name="Fitzgerald M."/>
            <person name="Haas B.J."/>
            <person name="Zeng Q."/>
            <person name="Young S."/>
            <person name="Adiconis X."/>
            <person name="Fan L."/>
            <person name="Levin J.Z."/>
            <person name="Mitchell T.K."/>
            <person name="Okubara P.A."/>
            <person name="Farman M.L."/>
            <person name="Kohn L.M."/>
            <person name="Birren B."/>
            <person name="Ma L.-J."/>
            <person name="Dean R.A."/>
        </authorList>
    </citation>
    <scope>NUCLEOTIDE SEQUENCE</scope>
    <source>
        <strain evidence="3">R3-111a-1</strain>
    </source>
</reference>
<sequence>MSPSHTMSAHWGKQIYSSWRQSRQGSSSSSNAATGPSSSSSSSSSSAAATSPSPLPSPSGSAYFGEKRSMDSDRSTGAVPPRQPSGGWFGRRS</sequence>
<dbReference type="AlphaFoldDB" id="J3P0P2"/>
<accession>J3P0P2</accession>
<dbReference type="VEuPathDB" id="FungiDB:GGTG_07087"/>
<feature type="compositionally biased region" description="Basic and acidic residues" evidence="1">
    <location>
        <begin position="65"/>
        <end position="74"/>
    </location>
</feature>
<protein>
    <submittedName>
        <fullName evidence="2 3">Uncharacterized protein</fullName>
    </submittedName>
</protein>
<keyword evidence="4" id="KW-1185">Reference proteome</keyword>
<dbReference type="OrthoDB" id="4755894at2759"/>
<reference evidence="2" key="2">
    <citation type="submission" date="2010-07" db="EMBL/GenBank/DDBJ databases">
        <authorList>
            <consortium name="The Broad Institute Genome Sequencing Platform"/>
            <consortium name="Broad Institute Genome Sequencing Center for Infectious Disease"/>
            <person name="Ma L.-J."/>
            <person name="Dead R."/>
            <person name="Young S."/>
            <person name="Zeng Q."/>
            <person name="Koehrsen M."/>
            <person name="Alvarado L."/>
            <person name="Berlin A."/>
            <person name="Chapman S.B."/>
            <person name="Chen Z."/>
            <person name="Freedman E."/>
            <person name="Gellesch M."/>
            <person name="Goldberg J."/>
            <person name="Griggs A."/>
            <person name="Gujja S."/>
            <person name="Heilman E.R."/>
            <person name="Heiman D."/>
            <person name="Hepburn T."/>
            <person name="Howarth C."/>
            <person name="Jen D."/>
            <person name="Larson L."/>
            <person name="Mehta T."/>
            <person name="Neiman D."/>
            <person name="Pearson M."/>
            <person name="Roberts A."/>
            <person name="Saif S."/>
            <person name="Shea T."/>
            <person name="Shenoy N."/>
            <person name="Sisk P."/>
            <person name="Stolte C."/>
            <person name="Sykes S."/>
            <person name="Walk T."/>
            <person name="White J."/>
            <person name="Yandava C."/>
            <person name="Haas B."/>
            <person name="Nusbaum C."/>
            <person name="Birren B."/>
        </authorList>
    </citation>
    <scope>NUCLEOTIDE SEQUENCE</scope>
    <source>
        <strain evidence="2">R3-111a-1</strain>
    </source>
</reference>
<evidence type="ECO:0000256" key="1">
    <source>
        <dbReference type="SAM" id="MobiDB-lite"/>
    </source>
</evidence>
<dbReference type="EMBL" id="GL385397">
    <property type="protein sequence ID" value="EJT77175.1"/>
    <property type="molecule type" value="Genomic_DNA"/>
</dbReference>
<reference evidence="3" key="5">
    <citation type="submission" date="2018-04" db="UniProtKB">
        <authorList>
            <consortium name="EnsemblFungi"/>
        </authorList>
    </citation>
    <scope>IDENTIFICATION</scope>
    <source>
        <strain evidence="3">R3-111a-1</strain>
    </source>
</reference>
<organism evidence="2">
    <name type="scientific">Gaeumannomyces tritici (strain R3-111a-1)</name>
    <name type="common">Wheat and barley take-all root rot fungus</name>
    <name type="synonym">Gaeumannomyces graminis var. tritici</name>
    <dbReference type="NCBI Taxonomy" id="644352"/>
    <lineage>
        <taxon>Eukaryota</taxon>
        <taxon>Fungi</taxon>
        <taxon>Dikarya</taxon>
        <taxon>Ascomycota</taxon>
        <taxon>Pezizomycotina</taxon>
        <taxon>Sordariomycetes</taxon>
        <taxon>Sordariomycetidae</taxon>
        <taxon>Magnaporthales</taxon>
        <taxon>Magnaporthaceae</taxon>
        <taxon>Gaeumannomyces</taxon>
    </lineage>
</organism>